<feature type="transmembrane region" description="Helical" evidence="10">
    <location>
        <begin position="250"/>
        <end position="269"/>
    </location>
</feature>
<dbReference type="EMBL" id="MCFC01000120">
    <property type="protein sequence ID" value="ORY20995.1"/>
    <property type="molecule type" value="Genomic_DNA"/>
</dbReference>
<comment type="function">
    <text evidence="10">Vacuolar effluxer which mediate the efflux of amino acids resulting from autophagic degradation. The release of autophagic amino acids allows the maintenance of protein synthesis and viability during nitrogen starvation.</text>
</comment>
<keyword evidence="3 10" id="KW-0813">Transport</keyword>
<dbReference type="Proteomes" id="UP000193986">
    <property type="component" value="Unassembled WGS sequence"/>
</dbReference>
<reference evidence="11 12" key="1">
    <citation type="submission" date="2016-07" db="EMBL/GenBank/DDBJ databases">
        <title>Pervasive Adenine N6-methylation of Active Genes in Fungi.</title>
        <authorList>
            <consortium name="DOE Joint Genome Institute"/>
            <person name="Mondo S.J."/>
            <person name="Dannebaum R.O."/>
            <person name="Kuo R.C."/>
            <person name="Labutti K."/>
            <person name="Haridas S."/>
            <person name="Kuo A."/>
            <person name="Salamov A."/>
            <person name="Ahrendt S.R."/>
            <person name="Lipzen A."/>
            <person name="Sullivan W."/>
            <person name="Andreopoulos W.B."/>
            <person name="Clum A."/>
            <person name="Lindquist E."/>
            <person name="Daum C."/>
            <person name="Ramamoorthy G.K."/>
            <person name="Gryganskyi A."/>
            <person name="Culley D."/>
            <person name="Magnuson J.K."/>
            <person name="James T.Y."/>
            <person name="O'Malley M.A."/>
            <person name="Stajich J.E."/>
            <person name="Spatafora J.W."/>
            <person name="Visel A."/>
            <person name="Grigoriev I.V."/>
        </authorList>
    </citation>
    <scope>NUCLEOTIDE SEQUENCE [LARGE SCALE GENOMIC DNA]</scope>
    <source>
        <strain evidence="11 12">68-887.2</strain>
    </source>
</reference>
<evidence type="ECO:0000256" key="4">
    <source>
        <dbReference type="ARBA" id="ARBA00022554"/>
    </source>
</evidence>
<organism evidence="11 12">
    <name type="scientific">Naematelia encephala</name>
    <dbReference type="NCBI Taxonomy" id="71784"/>
    <lineage>
        <taxon>Eukaryota</taxon>
        <taxon>Fungi</taxon>
        <taxon>Dikarya</taxon>
        <taxon>Basidiomycota</taxon>
        <taxon>Agaricomycotina</taxon>
        <taxon>Tremellomycetes</taxon>
        <taxon>Tremellales</taxon>
        <taxon>Naemateliaceae</taxon>
        <taxon>Naematelia</taxon>
    </lineage>
</organism>
<sequence length="560" mass="62795">MANAHFYSAGVELPNQGIAPVISPTIHDDKKDLGESGLQMIPGDDQVVHEQEMPEGPTVTRWEEWAYYLYYNGDSGVGPNGYSGTLFQSLATAAGYDRDTGEACGSGTCMLNFGGPKTVASVVLISQGISFGIMTLLFTTIGSCADYGVWNKWILIVATIVCWGSQFGFLGVWKPEQWHAAMALYMLGFITYGITLVFYASVFPRLARNTPRTKEARNKLDNQEIDTSEYEKVEMLERNRLSNISTAHSNWGYLLTLALNLSLLLPLANNPKVDNYTLAFTNCYWIVCGVPWFFLQKDRRGPPIPKGSRWFTIGWKQIWAAALQYRRLPYTFIYLFSFFLLADGLNTTGSVVSIVQNQHISFSFLQSTYLGLAQAATSIASCYGFWYLQRWKTFPTKRMFQVTNVITVLIPFWGMLGLWTDKIGFHNTWEFWLYNVVFGLGQAPYYAYAQTMMSDLTPPGYEGMFFGLFGITNRASSLIGPNVCSAIINRTGNSWDAFIFLFILCTCAALVIWVFVDMEKGRAQAVAFSIEQRGLSSDVRATQVTTVIGEERLDGVITRK</sequence>
<evidence type="ECO:0000313" key="12">
    <source>
        <dbReference type="Proteomes" id="UP000193986"/>
    </source>
</evidence>
<keyword evidence="12" id="KW-1185">Reference proteome</keyword>
<dbReference type="InterPro" id="IPR036259">
    <property type="entry name" value="MFS_trans_sf"/>
</dbReference>
<proteinExistence type="inferred from homology"/>
<keyword evidence="8 10" id="KW-0072">Autophagy</keyword>
<dbReference type="SUPFAM" id="SSF103473">
    <property type="entry name" value="MFS general substrate transporter"/>
    <property type="match status" value="1"/>
</dbReference>
<gene>
    <name evidence="11" type="ORF">BCR39DRAFT_570433</name>
</gene>
<comment type="caution">
    <text evidence="10">Lacks conserved residue(s) required for the propagation of feature annotation.</text>
</comment>
<dbReference type="Gene3D" id="1.20.1250.20">
    <property type="entry name" value="MFS general substrate transporter like domains"/>
    <property type="match status" value="1"/>
</dbReference>
<comment type="similarity">
    <text evidence="2 10">Belongs to the ATG22 family.</text>
</comment>
<dbReference type="GO" id="GO:0006914">
    <property type="term" value="P:autophagy"/>
    <property type="evidence" value="ECO:0007669"/>
    <property type="project" value="UniProtKB-KW"/>
</dbReference>
<evidence type="ECO:0000256" key="6">
    <source>
        <dbReference type="ARBA" id="ARBA00022970"/>
    </source>
</evidence>
<evidence type="ECO:0000256" key="7">
    <source>
        <dbReference type="ARBA" id="ARBA00022989"/>
    </source>
</evidence>
<keyword evidence="4 10" id="KW-0926">Vacuole</keyword>
<dbReference type="InterPro" id="IPR050495">
    <property type="entry name" value="ATG22/LtaA_families"/>
</dbReference>
<accession>A0A1Y2AGC4</accession>
<dbReference type="GO" id="GO:0005774">
    <property type="term" value="C:vacuolar membrane"/>
    <property type="evidence" value="ECO:0007669"/>
    <property type="project" value="UniProtKB-SubCell"/>
</dbReference>
<dbReference type="InterPro" id="IPR024671">
    <property type="entry name" value="Atg22-like"/>
</dbReference>
<keyword evidence="9 10" id="KW-0472">Membrane</keyword>
<evidence type="ECO:0000256" key="8">
    <source>
        <dbReference type="ARBA" id="ARBA00023006"/>
    </source>
</evidence>
<dbReference type="STRING" id="71784.A0A1Y2AGC4"/>
<dbReference type="PANTHER" id="PTHR23519">
    <property type="entry name" value="AUTOPHAGY-RELATED PROTEIN 22"/>
    <property type="match status" value="1"/>
</dbReference>
<feature type="transmembrane region" description="Helical" evidence="10">
    <location>
        <begin position="275"/>
        <end position="295"/>
    </location>
</feature>
<feature type="transmembrane region" description="Helical" evidence="10">
    <location>
        <begin position="400"/>
        <end position="419"/>
    </location>
</feature>
<evidence type="ECO:0000256" key="2">
    <source>
        <dbReference type="ARBA" id="ARBA00006978"/>
    </source>
</evidence>
<evidence type="ECO:0000313" key="11">
    <source>
        <dbReference type="EMBL" id="ORY20995.1"/>
    </source>
</evidence>
<feature type="transmembrane region" description="Helical" evidence="10">
    <location>
        <begin position="332"/>
        <end position="355"/>
    </location>
</feature>
<dbReference type="PANTHER" id="PTHR23519:SF4">
    <property type="entry name" value="AUTOPHAGY-RELATED PROTEIN"/>
    <property type="match status" value="1"/>
</dbReference>
<comment type="caution">
    <text evidence="11">The sequence shown here is derived from an EMBL/GenBank/DDBJ whole genome shotgun (WGS) entry which is preliminary data.</text>
</comment>
<dbReference type="GO" id="GO:0032974">
    <property type="term" value="P:amino acid transmembrane export from vacuole"/>
    <property type="evidence" value="ECO:0007669"/>
    <property type="project" value="InterPro"/>
</dbReference>
<feature type="transmembrane region" description="Helical" evidence="10">
    <location>
        <begin position="153"/>
        <end position="173"/>
    </location>
</feature>
<dbReference type="InterPro" id="IPR044738">
    <property type="entry name" value="Atg22"/>
</dbReference>
<dbReference type="InParanoid" id="A0A1Y2AGC4"/>
<feature type="transmembrane region" description="Helical" evidence="10">
    <location>
        <begin position="119"/>
        <end position="141"/>
    </location>
</feature>
<dbReference type="CDD" id="cd17483">
    <property type="entry name" value="MFS_Atg22_like"/>
    <property type="match status" value="1"/>
</dbReference>
<keyword evidence="7 10" id="KW-1133">Transmembrane helix</keyword>
<keyword evidence="5 10" id="KW-0812">Transmembrane</keyword>
<keyword evidence="6 10" id="KW-0029">Amino-acid transport</keyword>
<protein>
    <recommendedName>
        <fullName evidence="10">Autophagy-related protein</fullName>
    </recommendedName>
</protein>
<feature type="transmembrane region" description="Helical" evidence="10">
    <location>
        <begin position="367"/>
        <end position="388"/>
    </location>
</feature>
<name>A0A1Y2AGC4_9TREE</name>
<evidence type="ECO:0000256" key="3">
    <source>
        <dbReference type="ARBA" id="ARBA00022448"/>
    </source>
</evidence>
<feature type="transmembrane region" description="Helical" evidence="10">
    <location>
        <begin position="497"/>
        <end position="516"/>
    </location>
</feature>
<dbReference type="OrthoDB" id="42657at2759"/>
<dbReference type="Pfam" id="PF11700">
    <property type="entry name" value="ATG22"/>
    <property type="match status" value="1"/>
</dbReference>
<evidence type="ECO:0000256" key="1">
    <source>
        <dbReference type="ARBA" id="ARBA00004128"/>
    </source>
</evidence>
<comment type="subcellular location">
    <subcellularLocation>
        <location evidence="1 10">Vacuole membrane</location>
        <topology evidence="1 10">Multi-pass membrane protein</topology>
    </subcellularLocation>
</comment>
<evidence type="ECO:0000256" key="5">
    <source>
        <dbReference type="ARBA" id="ARBA00022692"/>
    </source>
</evidence>
<dbReference type="AlphaFoldDB" id="A0A1Y2AGC4"/>
<evidence type="ECO:0000256" key="10">
    <source>
        <dbReference type="RuleBase" id="RU363073"/>
    </source>
</evidence>
<feature type="transmembrane region" description="Helical" evidence="10">
    <location>
        <begin position="179"/>
        <end position="202"/>
    </location>
</feature>
<evidence type="ECO:0000256" key="9">
    <source>
        <dbReference type="ARBA" id="ARBA00023136"/>
    </source>
</evidence>